<name>A0A233S4Z7_STRDA</name>
<evidence type="ECO:0000313" key="1">
    <source>
        <dbReference type="EMBL" id="OXY90679.1"/>
    </source>
</evidence>
<proteinExistence type="predicted"/>
<evidence type="ECO:0000313" key="2">
    <source>
        <dbReference type="Proteomes" id="UP000215483"/>
    </source>
</evidence>
<dbReference type="AlphaFoldDB" id="A0A233S4Z7"/>
<gene>
    <name evidence="1" type="ORF">BEK98_32705</name>
</gene>
<keyword evidence="2" id="KW-1185">Reference proteome</keyword>
<reference evidence="1 2" key="1">
    <citation type="submission" date="2016-07" db="EMBL/GenBank/DDBJ databases">
        <title>Draft genome of Streptomyces diastatochromogenes.</title>
        <authorList>
            <person name="Podduturi R."/>
            <person name="Lukassen M.B."/>
            <person name="Clausen N."/>
            <person name="Nielsen J.L."/>
            <person name="Jorgensen N.O."/>
        </authorList>
    </citation>
    <scope>NUCLEOTIDE SEQUENCE [LARGE SCALE GENOMIC DNA]</scope>
    <source>
        <strain evidence="1 2">DSM 40608</strain>
    </source>
</reference>
<organism evidence="1 2">
    <name type="scientific">Streptomyces diastatochromogenes</name>
    <dbReference type="NCBI Taxonomy" id="42236"/>
    <lineage>
        <taxon>Bacteria</taxon>
        <taxon>Bacillati</taxon>
        <taxon>Actinomycetota</taxon>
        <taxon>Actinomycetes</taxon>
        <taxon>Kitasatosporales</taxon>
        <taxon>Streptomycetaceae</taxon>
        <taxon>Streptomyces</taxon>
    </lineage>
</organism>
<sequence length="231" mass="24839">MDINHLPAGITIPAAVTKAQAALDKLWDAYGDAQIEYADALGEGWQERAQARDAAAAKAAVLAGKPAPKSTEIARVTAMRGTALGVIEAYEQQIRAAGAVVHRAWAASMPEVREQVVSALKAAESDYDEAVNRFYAARGAVRRAVSALAAVDHMERGRPGNAPAFTERHTDDFTLVQFGRAWLADHRVSVDPGDIVKVRVHADEWGTSKVVKEFPAEDAERFIAAGIAERV</sequence>
<dbReference type="RefSeq" id="WP_094220498.1">
    <property type="nucleotide sequence ID" value="NZ_MCGQ01000034.1"/>
</dbReference>
<protein>
    <submittedName>
        <fullName evidence="1">Uncharacterized protein</fullName>
    </submittedName>
</protein>
<dbReference type="OrthoDB" id="9997451at2"/>
<dbReference type="Proteomes" id="UP000215483">
    <property type="component" value="Unassembled WGS sequence"/>
</dbReference>
<accession>A0A233S4Z7</accession>
<dbReference type="EMBL" id="MCGQ01000034">
    <property type="protein sequence ID" value="OXY90679.1"/>
    <property type="molecule type" value="Genomic_DNA"/>
</dbReference>
<comment type="caution">
    <text evidence="1">The sequence shown here is derived from an EMBL/GenBank/DDBJ whole genome shotgun (WGS) entry which is preliminary data.</text>
</comment>